<dbReference type="RefSeq" id="XP_025393053.1">
    <property type="nucleotide sequence ID" value="XM_025537384.1"/>
</dbReference>
<comment type="caution">
    <text evidence="1">The sequence shown here is derived from an EMBL/GenBank/DDBJ whole genome shotgun (WGS) entry which is preliminary data.</text>
</comment>
<sequence length="217" mass="24810">MTCRFKRPVSVVAPRHGKGRNKVEWEKIDDGPRWRPFNFRTTIIPNQCQKFRGKQGPSSKLAACYGQSSQGPVTRRSDAPILIYSLAPFWSVGQARSYLLQTLHHPLAKVFCRRLSFEAAFFRRPPLLPWKHLVDRRHRRRCAPPQSIRAGRGDLSRLNDGSSGRVLVESLRLSGQNFNLVGVDGIANRAQKLWITAIRLSFIHSPRVMQYSTVPIR</sequence>
<organism evidence="1 2">
    <name type="scientific">Aspergillus eucalypticola (strain CBS 122712 / IBT 29274)</name>
    <dbReference type="NCBI Taxonomy" id="1448314"/>
    <lineage>
        <taxon>Eukaryota</taxon>
        <taxon>Fungi</taxon>
        <taxon>Dikarya</taxon>
        <taxon>Ascomycota</taxon>
        <taxon>Pezizomycotina</taxon>
        <taxon>Eurotiomycetes</taxon>
        <taxon>Eurotiomycetidae</taxon>
        <taxon>Eurotiales</taxon>
        <taxon>Aspergillaceae</taxon>
        <taxon>Aspergillus</taxon>
        <taxon>Aspergillus subgen. Circumdati</taxon>
    </lineage>
</organism>
<dbReference type="AlphaFoldDB" id="A0A317WFE0"/>
<dbReference type="GeneID" id="37059346"/>
<reference evidence="1" key="1">
    <citation type="submission" date="2016-12" db="EMBL/GenBank/DDBJ databases">
        <title>The genomes of Aspergillus section Nigri reveals drivers in fungal speciation.</title>
        <authorList>
            <consortium name="DOE Joint Genome Institute"/>
            <person name="Vesth T.C."/>
            <person name="Nybo J."/>
            <person name="Theobald S."/>
            <person name="Brandl J."/>
            <person name="Frisvad J.C."/>
            <person name="Nielsen K.F."/>
            <person name="Lyhne E.K."/>
            <person name="Kogle M.E."/>
            <person name="Kuo A."/>
            <person name="Riley R."/>
            <person name="Clum A."/>
            <person name="Nolan M."/>
            <person name="Lipzen A."/>
            <person name="Salamov A."/>
            <person name="Henrissat B."/>
            <person name="Wiebenga A."/>
            <person name="De vries R.P."/>
            <person name="Grigoriev I.V."/>
            <person name="Mortensen U.H."/>
            <person name="Andersen M.R."/>
            <person name="Baker S.E."/>
        </authorList>
    </citation>
    <scope>NUCLEOTIDE SEQUENCE</scope>
    <source>
        <strain evidence="1">CBS 122712</strain>
    </source>
</reference>
<keyword evidence="2" id="KW-1185">Reference proteome</keyword>
<evidence type="ECO:0000313" key="1">
    <source>
        <dbReference type="EMBL" id="PWY85133.1"/>
    </source>
</evidence>
<evidence type="ECO:0000313" key="2">
    <source>
        <dbReference type="Proteomes" id="UP000246171"/>
    </source>
</evidence>
<dbReference type="Proteomes" id="UP000246171">
    <property type="component" value="Unassembled WGS sequence"/>
</dbReference>
<protein>
    <submittedName>
        <fullName evidence="1">Uncharacterized protein</fullName>
    </submittedName>
</protein>
<name>A0A317WFE0_ASPEC</name>
<dbReference type="EMBL" id="MSFU01000001">
    <property type="protein sequence ID" value="PWY85133.1"/>
    <property type="molecule type" value="Genomic_DNA"/>
</dbReference>
<gene>
    <name evidence="1" type="ORF">BO83DRAFT_477</name>
</gene>
<proteinExistence type="predicted"/>
<accession>A0A317WFE0</accession>
<dbReference type="VEuPathDB" id="FungiDB:BO83DRAFT_477"/>